<evidence type="ECO:0000313" key="2">
    <source>
        <dbReference type="Proteomes" id="UP000030700"/>
    </source>
</evidence>
<organism evidence="1">
    <name type="scientific">Candidatus Moduliflexus flocculans</name>
    <dbReference type="NCBI Taxonomy" id="1499966"/>
    <lineage>
        <taxon>Bacteria</taxon>
        <taxon>Candidatus Moduliflexota</taxon>
        <taxon>Candidatus Moduliflexia</taxon>
        <taxon>Candidatus Moduliflexales</taxon>
        <taxon>Candidatus Moduliflexaceae</taxon>
    </lineage>
</organism>
<keyword evidence="2" id="KW-1185">Reference proteome</keyword>
<gene>
    <name evidence="1" type="ORF">U14_04813</name>
</gene>
<evidence type="ECO:0000313" key="1">
    <source>
        <dbReference type="EMBL" id="GAK53547.1"/>
    </source>
</evidence>
<dbReference type="EMBL" id="DF820459">
    <property type="protein sequence ID" value="GAK53547.1"/>
    <property type="molecule type" value="Genomic_DNA"/>
</dbReference>
<name>A0A0S6W4W5_9BACT</name>
<accession>A0A0S6W4W5</accession>
<dbReference type="Proteomes" id="UP000030700">
    <property type="component" value="Unassembled WGS sequence"/>
</dbReference>
<reference evidence="1" key="1">
    <citation type="journal article" date="2015" name="PeerJ">
        <title>First genomic representation of candidate bacterial phylum KSB3 points to enhanced environmental sensing as a trigger of wastewater bulking.</title>
        <authorList>
            <person name="Sekiguchi Y."/>
            <person name="Ohashi A."/>
            <person name="Parks D.H."/>
            <person name="Yamauchi T."/>
            <person name="Tyson G.W."/>
            <person name="Hugenholtz P."/>
        </authorList>
    </citation>
    <scope>NUCLEOTIDE SEQUENCE [LARGE SCALE GENOMIC DNA]</scope>
</reference>
<proteinExistence type="predicted"/>
<dbReference type="HOGENOM" id="CLU_3132677_0_0_0"/>
<sequence>MMKWLRTCRNVVALSVVAFFFHAVRGSISAIMYIQAFSHLRKSSRISLT</sequence>
<protein>
    <submittedName>
        <fullName evidence="1">Uncharacterized protein</fullName>
    </submittedName>
</protein>
<dbReference type="AlphaFoldDB" id="A0A0S6W4W5"/>